<evidence type="ECO:0000256" key="1">
    <source>
        <dbReference type="ARBA" id="ARBA00005614"/>
    </source>
</evidence>
<dbReference type="Proteomes" id="UP000199045">
    <property type="component" value="Unassembled WGS sequence"/>
</dbReference>
<evidence type="ECO:0000256" key="3">
    <source>
        <dbReference type="ARBA" id="ARBA00047645"/>
    </source>
</evidence>
<dbReference type="PANTHER" id="PTHR47268:SF4">
    <property type="entry name" value="ACYLPHOSPHATASE"/>
    <property type="match status" value="1"/>
</dbReference>
<protein>
    <recommendedName>
        <fullName evidence="2 4">acylphosphatase</fullName>
        <ecNumber evidence="2 4">3.6.1.7</ecNumber>
    </recommendedName>
</protein>
<evidence type="ECO:0000259" key="6">
    <source>
        <dbReference type="PROSITE" id="PS51160"/>
    </source>
</evidence>
<name>A0A1G8A2C8_CHIFI</name>
<feature type="active site" evidence="4">
    <location>
        <position position="20"/>
    </location>
</feature>
<gene>
    <name evidence="7" type="ORF">SAMN04488121_10991</name>
</gene>
<dbReference type="STRING" id="104663.SAMN04488121_10991"/>
<dbReference type="PROSITE" id="PS00150">
    <property type="entry name" value="ACYLPHOSPHATASE_1"/>
    <property type="match status" value="1"/>
</dbReference>
<reference evidence="7 8" key="1">
    <citation type="submission" date="2016-10" db="EMBL/GenBank/DDBJ databases">
        <authorList>
            <person name="de Groot N.N."/>
        </authorList>
    </citation>
    <scope>NUCLEOTIDE SEQUENCE [LARGE SCALE GENOMIC DNA]</scope>
    <source>
        <strain evidence="7 8">DSM 527</strain>
    </source>
</reference>
<evidence type="ECO:0000256" key="2">
    <source>
        <dbReference type="ARBA" id="ARBA00012150"/>
    </source>
</evidence>
<dbReference type="InterPro" id="IPR036046">
    <property type="entry name" value="Acylphosphatase-like_dom_sf"/>
</dbReference>
<dbReference type="EC" id="3.6.1.7" evidence="2 4"/>
<feature type="domain" description="Acylphosphatase-like" evidence="6">
    <location>
        <begin position="5"/>
        <end position="91"/>
    </location>
</feature>
<dbReference type="Pfam" id="PF00708">
    <property type="entry name" value="Acylphosphatase"/>
    <property type="match status" value="1"/>
</dbReference>
<comment type="catalytic activity">
    <reaction evidence="3 4">
        <text>an acyl phosphate + H2O = a carboxylate + phosphate + H(+)</text>
        <dbReference type="Rhea" id="RHEA:14965"/>
        <dbReference type="ChEBI" id="CHEBI:15377"/>
        <dbReference type="ChEBI" id="CHEBI:15378"/>
        <dbReference type="ChEBI" id="CHEBI:29067"/>
        <dbReference type="ChEBI" id="CHEBI:43474"/>
        <dbReference type="ChEBI" id="CHEBI:59918"/>
        <dbReference type="EC" id="3.6.1.7"/>
    </reaction>
</comment>
<organism evidence="7 8">
    <name type="scientific">Chitinophaga filiformis</name>
    <name type="common">Myxococcus filiformis</name>
    <name type="synonym">Flexibacter filiformis</name>
    <dbReference type="NCBI Taxonomy" id="104663"/>
    <lineage>
        <taxon>Bacteria</taxon>
        <taxon>Pseudomonadati</taxon>
        <taxon>Bacteroidota</taxon>
        <taxon>Chitinophagia</taxon>
        <taxon>Chitinophagales</taxon>
        <taxon>Chitinophagaceae</taxon>
        <taxon>Chitinophaga</taxon>
    </lineage>
</organism>
<dbReference type="GO" id="GO:0003998">
    <property type="term" value="F:acylphosphatase activity"/>
    <property type="evidence" value="ECO:0007669"/>
    <property type="project" value="UniProtKB-EC"/>
</dbReference>
<dbReference type="InterPro" id="IPR017968">
    <property type="entry name" value="Acylphosphatase_CS"/>
</dbReference>
<dbReference type="InterPro" id="IPR020456">
    <property type="entry name" value="Acylphosphatase"/>
</dbReference>
<dbReference type="Gene3D" id="3.30.70.100">
    <property type="match status" value="1"/>
</dbReference>
<evidence type="ECO:0000256" key="5">
    <source>
        <dbReference type="RuleBase" id="RU004168"/>
    </source>
</evidence>
<evidence type="ECO:0000313" key="8">
    <source>
        <dbReference type="Proteomes" id="UP000199045"/>
    </source>
</evidence>
<sequence>MEKIHKQILVKGKVQGVYFRASTKHTADDLGITGEVRNLPNGNVLITAEGDESKMEAFIAWCRQGPPFAKVTELIITVAPLQDYKAFDVVH</sequence>
<dbReference type="PROSITE" id="PS51160">
    <property type="entry name" value="ACYLPHOSPHATASE_3"/>
    <property type="match status" value="1"/>
</dbReference>
<proteinExistence type="inferred from homology"/>
<dbReference type="InterPro" id="IPR001792">
    <property type="entry name" value="Acylphosphatase-like_dom"/>
</dbReference>
<dbReference type="EMBL" id="FNBN01000009">
    <property type="protein sequence ID" value="SDH15013.1"/>
    <property type="molecule type" value="Genomic_DNA"/>
</dbReference>
<evidence type="ECO:0000256" key="4">
    <source>
        <dbReference type="PROSITE-ProRule" id="PRU00520"/>
    </source>
</evidence>
<comment type="similarity">
    <text evidence="1 5">Belongs to the acylphosphatase family.</text>
</comment>
<dbReference type="SUPFAM" id="SSF54975">
    <property type="entry name" value="Acylphosphatase/BLUF domain-like"/>
    <property type="match status" value="1"/>
</dbReference>
<dbReference type="PANTHER" id="PTHR47268">
    <property type="entry name" value="ACYLPHOSPHATASE"/>
    <property type="match status" value="1"/>
</dbReference>
<dbReference type="RefSeq" id="WP_089836835.1">
    <property type="nucleotide sequence ID" value="NZ_FNBN01000009.1"/>
</dbReference>
<dbReference type="AlphaFoldDB" id="A0A1G8A2C8"/>
<feature type="active site" evidence="4">
    <location>
        <position position="38"/>
    </location>
</feature>
<evidence type="ECO:0000313" key="7">
    <source>
        <dbReference type="EMBL" id="SDH15013.1"/>
    </source>
</evidence>
<keyword evidence="4" id="KW-0378">Hydrolase</keyword>
<accession>A0A1G8A2C8</accession>
<dbReference type="OrthoDB" id="9808093at2"/>